<feature type="transmembrane region" description="Helical" evidence="17">
    <location>
        <begin position="12"/>
        <end position="31"/>
    </location>
</feature>
<keyword evidence="12 17" id="KW-0472">Membrane</keyword>
<dbReference type="Proteomes" id="UP000279307">
    <property type="component" value="Chromosome 4"/>
</dbReference>
<evidence type="ECO:0000256" key="16">
    <source>
        <dbReference type="ARBA" id="ARBA00068227"/>
    </source>
</evidence>
<evidence type="ECO:0000256" key="6">
    <source>
        <dbReference type="ARBA" id="ARBA00022618"/>
    </source>
</evidence>
<dbReference type="GO" id="GO:0016020">
    <property type="term" value="C:membrane"/>
    <property type="evidence" value="ECO:0007669"/>
    <property type="project" value="UniProtKB-SubCell"/>
</dbReference>
<dbReference type="PANTHER" id="PTHR13041:SF3">
    <property type="entry name" value="PROTEIN JTB"/>
    <property type="match status" value="1"/>
</dbReference>
<evidence type="ECO:0000256" key="2">
    <source>
        <dbReference type="ARBA" id="ARBA00004186"/>
    </source>
</evidence>
<evidence type="ECO:0000256" key="3">
    <source>
        <dbReference type="ARBA" id="ARBA00004300"/>
    </source>
</evidence>
<evidence type="ECO:0000256" key="4">
    <source>
        <dbReference type="ARBA" id="ARBA00004479"/>
    </source>
</evidence>
<dbReference type="GO" id="GO:0030496">
    <property type="term" value="C:midbody"/>
    <property type="evidence" value="ECO:0007669"/>
    <property type="project" value="TreeGrafter"/>
</dbReference>
<evidence type="ECO:0000256" key="15">
    <source>
        <dbReference type="ARBA" id="ARBA00060886"/>
    </source>
</evidence>
<keyword evidence="8" id="KW-0732">Signal</keyword>
<keyword evidence="11" id="KW-0496">Mitochondrion</keyword>
<dbReference type="GO" id="GO:0005819">
    <property type="term" value="C:spindle"/>
    <property type="evidence" value="ECO:0007669"/>
    <property type="project" value="UniProtKB-SubCell"/>
</dbReference>
<dbReference type="PANTHER" id="PTHR13041">
    <property type="entry name" value="JTB PROTEIN-RELATED"/>
    <property type="match status" value="1"/>
</dbReference>
<dbReference type="EMBL" id="QOIP01000004">
    <property type="protein sequence ID" value="RLU23656.1"/>
    <property type="molecule type" value="Genomic_DNA"/>
</dbReference>
<keyword evidence="14" id="KW-0131">Cell cycle</keyword>
<proteinExistence type="inferred from homology"/>
<name>A0A026W6W0_OOCBI</name>
<comment type="subcellular location">
    <subcellularLocation>
        <location evidence="3">Cytoplasm</location>
        <location evidence="3">Cytoskeleton</location>
        <location evidence="3">Microtubule organizing center</location>
        <location evidence="3">Centrosome</location>
    </subcellularLocation>
    <subcellularLocation>
        <location evidence="2">Cytoplasm</location>
        <location evidence="2">Cytoskeleton</location>
        <location evidence="2">Spindle</location>
    </subcellularLocation>
    <subcellularLocation>
        <location evidence="4">Membrane</location>
        <topology evidence="4">Single-pass type I membrane protein</topology>
    </subcellularLocation>
    <subcellularLocation>
        <location evidence="1">Mitochondrion</location>
    </subcellularLocation>
</comment>
<protein>
    <recommendedName>
        <fullName evidence="16">Protein JTB</fullName>
    </recommendedName>
</protein>
<organism evidence="18 20">
    <name type="scientific">Ooceraea biroi</name>
    <name type="common">Clonal raider ant</name>
    <name type="synonym">Cerapachys biroi</name>
    <dbReference type="NCBI Taxonomy" id="2015173"/>
    <lineage>
        <taxon>Eukaryota</taxon>
        <taxon>Metazoa</taxon>
        <taxon>Ecdysozoa</taxon>
        <taxon>Arthropoda</taxon>
        <taxon>Hexapoda</taxon>
        <taxon>Insecta</taxon>
        <taxon>Pterygota</taxon>
        <taxon>Neoptera</taxon>
        <taxon>Endopterygota</taxon>
        <taxon>Hymenoptera</taxon>
        <taxon>Apocrita</taxon>
        <taxon>Aculeata</taxon>
        <taxon>Formicoidea</taxon>
        <taxon>Formicidae</taxon>
        <taxon>Dorylinae</taxon>
        <taxon>Ooceraea</taxon>
    </lineage>
</organism>
<evidence type="ECO:0000256" key="14">
    <source>
        <dbReference type="ARBA" id="ARBA00023306"/>
    </source>
</evidence>
<dbReference type="GO" id="GO:0005739">
    <property type="term" value="C:mitochondrion"/>
    <property type="evidence" value="ECO:0007669"/>
    <property type="project" value="UniProtKB-SubCell"/>
</dbReference>
<accession>A0A026W6W0</accession>
<evidence type="ECO:0000313" key="20">
    <source>
        <dbReference type="Proteomes" id="UP000053097"/>
    </source>
</evidence>
<keyword evidence="20" id="KW-1185">Reference proteome</keyword>
<dbReference type="AlphaFoldDB" id="A0A026W6W0"/>
<evidence type="ECO:0000256" key="17">
    <source>
        <dbReference type="SAM" id="Phobius"/>
    </source>
</evidence>
<reference evidence="18 20" key="1">
    <citation type="journal article" date="2014" name="Curr. Biol.">
        <title>The genome of the clonal raider ant Cerapachys biroi.</title>
        <authorList>
            <person name="Oxley P.R."/>
            <person name="Ji L."/>
            <person name="Fetter-Pruneda I."/>
            <person name="McKenzie S.K."/>
            <person name="Li C."/>
            <person name="Hu H."/>
            <person name="Zhang G."/>
            <person name="Kronauer D.J."/>
        </authorList>
    </citation>
    <scope>NUCLEOTIDE SEQUENCE [LARGE SCALE GENOMIC DNA]</scope>
</reference>
<dbReference type="InterPro" id="IPR008657">
    <property type="entry name" value="JTB"/>
</dbReference>
<reference evidence="19" key="3">
    <citation type="submission" date="2018-07" db="EMBL/GenBank/DDBJ databases">
        <authorList>
            <person name="Mckenzie S.K."/>
            <person name="Kronauer D.J.C."/>
        </authorList>
    </citation>
    <scope>NUCLEOTIDE SEQUENCE</scope>
    <source>
        <strain evidence="19">Clonal line C1</strain>
    </source>
</reference>
<keyword evidence="6" id="KW-0132">Cell division</keyword>
<dbReference type="Pfam" id="PF05439">
    <property type="entry name" value="JTB"/>
    <property type="match status" value="1"/>
</dbReference>
<keyword evidence="5" id="KW-0963">Cytoplasm</keyword>
<dbReference type="OrthoDB" id="5971907at2759"/>
<feature type="transmembrane region" description="Helical" evidence="17">
    <location>
        <begin position="108"/>
        <end position="128"/>
    </location>
</feature>
<comment type="similarity">
    <text evidence="15">Belongs to the JTB family.</text>
</comment>
<evidence type="ECO:0000256" key="5">
    <source>
        <dbReference type="ARBA" id="ARBA00022490"/>
    </source>
</evidence>
<evidence type="ECO:0000256" key="7">
    <source>
        <dbReference type="ARBA" id="ARBA00022692"/>
    </source>
</evidence>
<dbReference type="FunFam" id="3.30.720.220:FF:000001">
    <property type="entry name" value="Jumping translocation breakpoint"/>
    <property type="match status" value="1"/>
</dbReference>
<evidence type="ECO:0000256" key="10">
    <source>
        <dbReference type="ARBA" id="ARBA00022989"/>
    </source>
</evidence>
<evidence type="ECO:0000256" key="1">
    <source>
        <dbReference type="ARBA" id="ARBA00004173"/>
    </source>
</evidence>
<evidence type="ECO:0000256" key="12">
    <source>
        <dbReference type="ARBA" id="ARBA00023136"/>
    </source>
</evidence>
<dbReference type="OMA" id="TITRSCD"/>
<dbReference type="Gene3D" id="3.30.720.220">
    <property type="match status" value="1"/>
</dbReference>
<keyword evidence="7 17" id="KW-0812">Transmembrane</keyword>
<evidence type="ECO:0000256" key="8">
    <source>
        <dbReference type="ARBA" id="ARBA00022729"/>
    </source>
</evidence>
<keyword evidence="10 17" id="KW-1133">Transmembrane helix</keyword>
<dbReference type="EMBL" id="KK107372">
    <property type="protein sequence ID" value="EZA51795.1"/>
    <property type="molecule type" value="Genomic_DNA"/>
</dbReference>
<evidence type="ECO:0000256" key="11">
    <source>
        <dbReference type="ARBA" id="ARBA00023128"/>
    </source>
</evidence>
<evidence type="ECO:0000313" key="19">
    <source>
        <dbReference type="EMBL" id="RLU23656.1"/>
    </source>
</evidence>
<evidence type="ECO:0000256" key="13">
    <source>
        <dbReference type="ARBA" id="ARBA00023212"/>
    </source>
</evidence>
<keyword evidence="9" id="KW-0498">Mitosis</keyword>
<dbReference type="GO" id="GO:0000281">
    <property type="term" value="P:mitotic cytokinesis"/>
    <property type="evidence" value="ECO:0007669"/>
    <property type="project" value="TreeGrafter"/>
</dbReference>
<dbReference type="GO" id="GO:0005813">
    <property type="term" value="C:centrosome"/>
    <property type="evidence" value="ECO:0007669"/>
    <property type="project" value="UniProtKB-SubCell"/>
</dbReference>
<evidence type="ECO:0000313" key="18">
    <source>
        <dbReference type="EMBL" id="EZA51795.1"/>
    </source>
</evidence>
<reference evidence="19" key="2">
    <citation type="journal article" date="2018" name="Genome Res.">
        <title>The genomic architecture and molecular evolution of ant odorant receptors.</title>
        <authorList>
            <person name="McKenzie S.K."/>
            <person name="Kronauer D.J.C."/>
        </authorList>
    </citation>
    <scope>NUCLEOTIDE SEQUENCE [LARGE SCALE GENOMIC DNA]</scope>
    <source>
        <strain evidence="19">Clonal line C1</strain>
    </source>
</reference>
<sequence length="149" mass="17142">MIESCTKRRMLLGITFLGGLTVLALIIESHWTDIPSKLYVDNFENNSCISGEEYEVISECHPCTAFEIASESIGICVHARYKEVLKCKSGETITRSCDKVAWLEERTFWMFEGFMFASAIVSCISIHWREDVLRQRIIRKVARQLRISV</sequence>
<gene>
    <name evidence="19" type="ORF">DMN91_003862</name>
    <name evidence="18" type="ORF">X777_09552</name>
</gene>
<dbReference type="Proteomes" id="UP000053097">
    <property type="component" value="Unassembled WGS sequence"/>
</dbReference>
<keyword evidence="13" id="KW-0206">Cytoskeleton</keyword>
<evidence type="ECO:0000256" key="9">
    <source>
        <dbReference type="ARBA" id="ARBA00022776"/>
    </source>
</evidence>